<keyword evidence="10" id="KW-1185">Reference proteome</keyword>
<evidence type="ECO:0000256" key="3">
    <source>
        <dbReference type="ARBA" id="ARBA00011738"/>
    </source>
</evidence>
<dbReference type="PANTHER" id="PTHR10755:SF0">
    <property type="entry name" value="OXYGEN-DEPENDENT COPROPORPHYRINOGEN-III OXIDASE, MITOCHONDRIAL"/>
    <property type="match status" value="1"/>
</dbReference>
<proteinExistence type="inferred from homology"/>
<dbReference type="InterPro" id="IPR036406">
    <property type="entry name" value="Coprogen_oxidase_aer_sf"/>
</dbReference>
<organism evidence="9 10">
    <name type="scientific">Hymenobacter negativus</name>
    <dbReference type="NCBI Taxonomy" id="2795026"/>
    <lineage>
        <taxon>Bacteria</taxon>
        <taxon>Pseudomonadati</taxon>
        <taxon>Bacteroidota</taxon>
        <taxon>Cytophagia</taxon>
        <taxon>Cytophagales</taxon>
        <taxon>Hymenobacteraceae</taxon>
        <taxon>Hymenobacter</taxon>
    </lineage>
</organism>
<evidence type="ECO:0000256" key="5">
    <source>
        <dbReference type="ARBA" id="ARBA00023002"/>
    </source>
</evidence>
<accession>A0ABS0Q663</accession>
<dbReference type="EC" id="1.3.3.3" evidence="4"/>
<dbReference type="Pfam" id="PF01218">
    <property type="entry name" value="Coprogen_oxidas"/>
    <property type="match status" value="1"/>
</dbReference>
<evidence type="ECO:0000313" key="10">
    <source>
        <dbReference type="Proteomes" id="UP000625631"/>
    </source>
</evidence>
<evidence type="ECO:0000256" key="2">
    <source>
        <dbReference type="ARBA" id="ARBA00010644"/>
    </source>
</evidence>
<comment type="similarity">
    <text evidence="2">Belongs to the aerobic coproporphyrinogen-III oxidase family.</text>
</comment>
<dbReference type="Gene3D" id="3.40.1500.10">
    <property type="entry name" value="Coproporphyrinogen III oxidase, aerobic"/>
    <property type="match status" value="1"/>
</dbReference>
<evidence type="ECO:0000256" key="4">
    <source>
        <dbReference type="ARBA" id="ARBA00012869"/>
    </source>
</evidence>
<sequence length="320" mass="36030">MAAPDTLLSAPPRTVTERWMQQLQDELCRQLALLDGSGEEFERDDWEHATGHGSTRVLQQGDVLEKGGVAFSVFWGALAAETARQLHLPGPTCFLARLHAVQFPRNPWVPIMHLSVQYVEAETGEGWFGGSLDLTPVYVDQAQAQWFHAQLAALCRAHNADYYVRFKSAADNYFYLPHRQTTLGVGGLYFDRLVLGKDGSFAQLFAFVRQLGLTYPRLYNVLVHQNADRPFNTLNKRWQVVRWGHYAEFSLLLDRDTRLGLATGVPLKNTLLGLPPQAEWPSQLRREANPAEAQSQQWLRPSVDWLAPNPEPPEGPMAAS</sequence>
<evidence type="ECO:0000313" key="9">
    <source>
        <dbReference type="EMBL" id="MBH8558151.1"/>
    </source>
</evidence>
<feature type="compositionally biased region" description="Pro residues" evidence="8">
    <location>
        <begin position="309"/>
        <end position="320"/>
    </location>
</feature>
<evidence type="ECO:0000256" key="1">
    <source>
        <dbReference type="ARBA" id="ARBA00005168"/>
    </source>
</evidence>
<reference evidence="9 10" key="1">
    <citation type="submission" date="2020-12" db="EMBL/GenBank/DDBJ databases">
        <title>Hymenobacter sp.</title>
        <authorList>
            <person name="Kim M.K."/>
        </authorList>
    </citation>
    <scope>NUCLEOTIDE SEQUENCE [LARGE SCALE GENOMIC DNA]</scope>
    <source>
        <strain evidence="9 10">BT442</strain>
    </source>
</reference>
<dbReference type="PANTHER" id="PTHR10755">
    <property type="entry name" value="COPROPORPHYRINOGEN III OXIDASE, MITOCHONDRIAL"/>
    <property type="match status" value="1"/>
</dbReference>
<gene>
    <name evidence="9" type="ORF">I7X13_08840</name>
</gene>
<keyword evidence="6" id="KW-0350">Heme biosynthesis</keyword>
<protein>
    <recommendedName>
        <fullName evidence="4">coproporphyrinogen oxidase</fullName>
        <ecNumber evidence="4">1.3.3.3</ecNumber>
    </recommendedName>
</protein>
<name>A0ABS0Q663_9BACT</name>
<dbReference type="RefSeq" id="WP_198075214.1">
    <property type="nucleotide sequence ID" value="NZ_JAEDAE010000003.1"/>
</dbReference>
<dbReference type="SUPFAM" id="SSF102886">
    <property type="entry name" value="Coproporphyrinogen III oxidase"/>
    <property type="match status" value="1"/>
</dbReference>
<keyword evidence="7" id="KW-0627">Porphyrin biosynthesis</keyword>
<feature type="region of interest" description="Disordered" evidence="8">
    <location>
        <begin position="283"/>
        <end position="320"/>
    </location>
</feature>
<evidence type="ECO:0000256" key="8">
    <source>
        <dbReference type="SAM" id="MobiDB-lite"/>
    </source>
</evidence>
<keyword evidence="5" id="KW-0560">Oxidoreductase</keyword>
<evidence type="ECO:0000256" key="6">
    <source>
        <dbReference type="ARBA" id="ARBA00023133"/>
    </source>
</evidence>
<comment type="caution">
    <text evidence="9">The sequence shown here is derived from an EMBL/GenBank/DDBJ whole genome shotgun (WGS) entry which is preliminary data.</text>
</comment>
<dbReference type="PRINTS" id="PR00073">
    <property type="entry name" value="COPRGNOXDASE"/>
</dbReference>
<evidence type="ECO:0000256" key="7">
    <source>
        <dbReference type="ARBA" id="ARBA00023244"/>
    </source>
</evidence>
<dbReference type="Proteomes" id="UP000625631">
    <property type="component" value="Unassembled WGS sequence"/>
</dbReference>
<dbReference type="InterPro" id="IPR001260">
    <property type="entry name" value="Coprogen_oxidase_aer"/>
</dbReference>
<dbReference type="EMBL" id="JAEDAE010000003">
    <property type="protein sequence ID" value="MBH8558151.1"/>
    <property type="molecule type" value="Genomic_DNA"/>
</dbReference>
<comment type="subunit">
    <text evidence="3">Homodimer.</text>
</comment>
<comment type="pathway">
    <text evidence="1">Porphyrin-containing compound metabolism; protoporphyrin-IX biosynthesis; protoporphyrinogen-IX from coproporphyrinogen-III (O2 route): step 1/1.</text>
</comment>